<dbReference type="InterPro" id="IPR013783">
    <property type="entry name" value="Ig-like_fold"/>
</dbReference>
<reference evidence="13" key="3">
    <citation type="submission" date="2025-09" db="UniProtKB">
        <authorList>
            <consortium name="Ensembl"/>
        </authorList>
    </citation>
    <scope>IDENTIFICATION</scope>
</reference>
<keyword evidence="9" id="KW-0393">Immunoglobulin domain</keyword>
<proteinExistence type="predicted"/>
<evidence type="ECO:0000259" key="12">
    <source>
        <dbReference type="PROSITE" id="PS50835"/>
    </source>
</evidence>
<dbReference type="SMART" id="SM00408">
    <property type="entry name" value="IGc2"/>
    <property type="match status" value="2"/>
</dbReference>
<dbReference type="SMART" id="SM00409">
    <property type="entry name" value="IG"/>
    <property type="match status" value="2"/>
</dbReference>
<evidence type="ECO:0000313" key="13">
    <source>
        <dbReference type="Ensembl" id="ENSATEP00000012336.2"/>
    </source>
</evidence>
<keyword evidence="7 11" id="KW-0472">Membrane</keyword>
<dbReference type="InterPro" id="IPR007110">
    <property type="entry name" value="Ig-like_dom"/>
</dbReference>
<dbReference type="PANTHER" id="PTHR44974:SF1">
    <property type="entry name" value="V-SET AND IMMUNOGLOBULIN DOMAIN-CONTAINING PROTEIN 1"/>
    <property type="match status" value="1"/>
</dbReference>
<evidence type="ECO:0000256" key="9">
    <source>
        <dbReference type="ARBA" id="ARBA00023319"/>
    </source>
</evidence>
<evidence type="ECO:0000256" key="8">
    <source>
        <dbReference type="ARBA" id="ARBA00023157"/>
    </source>
</evidence>
<dbReference type="OrthoDB" id="190835at2759"/>
<keyword evidence="8" id="KW-1015">Disulfide bond</keyword>
<dbReference type="GO" id="GO:0030277">
    <property type="term" value="P:maintenance of gastrointestinal epithelium"/>
    <property type="evidence" value="ECO:0007669"/>
    <property type="project" value="InterPro"/>
</dbReference>
<feature type="transmembrane region" description="Helical" evidence="11">
    <location>
        <begin position="240"/>
        <end position="263"/>
    </location>
</feature>
<keyword evidence="5" id="KW-0677">Repeat</keyword>
<dbReference type="PANTHER" id="PTHR44974">
    <property type="entry name" value="V-SET AND IMMUNOGLOBULIN DOMAIN-CONTAINING PROTEIN 1"/>
    <property type="match status" value="1"/>
</dbReference>
<dbReference type="InterPro" id="IPR003599">
    <property type="entry name" value="Ig_sub"/>
</dbReference>
<keyword evidence="3 11" id="KW-0812">Transmembrane</keyword>
<dbReference type="SMART" id="SM00406">
    <property type="entry name" value="IGv"/>
    <property type="match status" value="1"/>
</dbReference>
<evidence type="ECO:0000313" key="14">
    <source>
        <dbReference type="Proteomes" id="UP000265040"/>
    </source>
</evidence>
<evidence type="ECO:0000256" key="7">
    <source>
        <dbReference type="ARBA" id="ARBA00023136"/>
    </source>
</evidence>
<reference evidence="13" key="1">
    <citation type="submission" date="2021-04" db="EMBL/GenBank/DDBJ databases">
        <authorList>
            <consortium name="Wellcome Sanger Institute Data Sharing"/>
        </authorList>
    </citation>
    <scope>NUCLEOTIDE SEQUENCE [LARGE SCALE GENOMIC DNA]</scope>
</reference>
<sequence>MHSISRSISKHTVTLPTILSHFYFSSGCVELITVSSPQKYVNVTMGGSVQLQCMFVTIQETTSLTIQWDFVSSSSLTPQQVQTVYYYQSGKDVIPKSYQGRLQLPSSPSTTNNASIIISNMQPSDSGVYTCEVHNFPDVSGKSQVNIIVNVLVKPSTPYCAIHGDVETGHLVTLTCHSERGSPAPTYTWTKLDQTRATTPTGVLEIRNISQFEFGEYQCNATNAVGFSLCTIDLSQGDGVIAGAVIGALLGCVLIILVVWFIAHTLKKHKYKAGVTSTLSLSTRRHSPQAQEAAEDVPMPTTAGNLHAEVDEPQA</sequence>
<dbReference type="InterPro" id="IPR003598">
    <property type="entry name" value="Ig_sub2"/>
</dbReference>
<evidence type="ECO:0000256" key="10">
    <source>
        <dbReference type="SAM" id="MobiDB-lite"/>
    </source>
</evidence>
<dbReference type="GO" id="GO:0003382">
    <property type="term" value="P:epithelial cell morphogenesis"/>
    <property type="evidence" value="ECO:0007669"/>
    <property type="project" value="InterPro"/>
</dbReference>
<dbReference type="InParanoid" id="A0A3Q1JBB1"/>
<feature type="region of interest" description="Disordered" evidence="10">
    <location>
        <begin position="282"/>
        <end position="315"/>
    </location>
</feature>
<evidence type="ECO:0000256" key="5">
    <source>
        <dbReference type="ARBA" id="ARBA00022737"/>
    </source>
</evidence>
<dbReference type="STRING" id="64144.ENSATEP00000012336"/>
<keyword evidence="4" id="KW-0732">Signal</keyword>
<reference evidence="13" key="2">
    <citation type="submission" date="2025-08" db="UniProtKB">
        <authorList>
            <consortium name="Ensembl"/>
        </authorList>
    </citation>
    <scope>IDENTIFICATION</scope>
</reference>
<dbReference type="InterPro" id="IPR036179">
    <property type="entry name" value="Ig-like_dom_sf"/>
</dbReference>
<dbReference type="SUPFAM" id="SSF48726">
    <property type="entry name" value="Immunoglobulin"/>
    <property type="match status" value="2"/>
</dbReference>
<dbReference type="PROSITE" id="PS51257">
    <property type="entry name" value="PROKAR_LIPOPROTEIN"/>
    <property type="match status" value="1"/>
</dbReference>
<evidence type="ECO:0000256" key="2">
    <source>
        <dbReference type="ARBA" id="ARBA00017514"/>
    </source>
</evidence>
<name>A0A3Q1JBB1_ANATE</name>
<keyword evidence="14" id="KW-1185">Reference proteome</keyword>
<dbReference type="InterPro" id="IPR029861">
    <property type="entry name" value="VSIG1"/>
</dbReference>
<keyword evidence="6 11" id="KW-1133">Transmembrane helix</keyword>
<evidence type="ECO:0000256" key="3">
    <source>
        <dbReference type="ARBA" id="ARBA00022692"/>
    </source>
</evidence>
<dbReference type="Ensembl" id="ENSATET00000012533.2">
    <property type="protein sequence ID" value="ENSATEP00000012336.2"/>
    <property type="gene ID" value="ENSATEG00000008573.2"/>
</dbReference>
<dbReference type="Pfam" id="PF07686">
    <property type="entry name" value="V-set"/>
    <property type="match status" value="1"/>
</dbReference>
<dbReference type="Pfam" id="PF13927">
    <property type="entry name" value="Ig_3"/>
    <property type="match status" value="1"/>
</dbReference>
<dbReference type="Proteomes" id="UP000265040">
    <property type="component" value="Chromosome 14"/>
</dbReference>
<dbReference type="GeneTree" id="ENSGT00940000160507"/>
<dbReference type="GO" id="GO:0005886">
    <property type="term" value="C:plasma membrane"/>
    <property type="evidence" value="ECO:0007669"/>
    <property type="project" value="InterPro"/>
</dbReference>
<dbReference type="PROSITE" id="PS50835">
    <property type="entry name" value="IG_LIKE"/>
    <property type="match status" value="2"/>
</dbReference>
<dbReference type="Gene3D" id="2.60.40.10">
    <property type="entry name" value="Immunoglobulins"/>
    <property type="match status" value="2"/>
</dbReference>
<evidence type="ECO:0000256" key="6">
    <source>
        <dbReference type="ARBA" id="ARBA00022989"/>
    </source>
</evidence>
<comment type="subcellular location">
    <subcellularLocation>
        <location evidence="1">Membrane</location>
        <topology evidence="1">Single-pass type I membrane protein</topology>
    </subcellularLocation>
</comment>
<dbReference type="AlphaFoldDB" id="A0A3Q1JBB1"/>
<accession>A0A3Q1JBB1</accession>
<feature type="domain" description="Ig-like" evidence="12">
    <location>
        <begin position="155"/>
        <end position="235"/>
    </location>
</feature>
<evidence type="ECO:0000256" key="11">
    <source>
        <dbReference type="SAM" id="Phobius"/>
    </source>
</evidence>
<evidence type="ECO:0000256" key="1">
    <source>
        <dbReference type="ARBA" id="ARBA00004479"/>
    </source>
</evidence>
<protein>
    <recommendedName>
        <fullName evidence="2">V-set and immunoglobulin domain-containing protein 1</fullName>
    </recommendedName>
</protein>
<evidence type="ECO:0000256" key="4">
    <source>
        <dbReference type="ARBA" id="ARBA00022729"/>
    </source>
</evidence>
<dbReference type="InterPro" id="IPR013106">
    <property type="entry name" value="Ig_V-set"/>
</dbReference>
<organism evidence="13 14">
    <name type="scientific">Anabas testudineus</name>
    <name type="common">Climbing perch</name>
    <name type="synonym">Anthias testudineus</name>
    <dbReference type="NCBI Taxonomy" id="64144"/>
    <lineage>
        <taxon>Eukaryota</taxon>
        <taxon>Metazoa</taxon>
        <taxon>Chordata</taxon>
        <taxon>Craniata</taxon>
        <taxon>Vertebrata</taxon>
        <taxon>Euteleostomi</taxon>
        <taxon>Actinopterygii</taxon>
        <taxon>Neopterygii</taxon>
        <taxon>Teleostei</taxon>
        <taxon>Neoteleostei</taxon>
        <taxon>Acanthomorphata</taxon>
        <taxon>Anabantaria</taxon>
        <taxon>Anabantiformes</taxon>
        <taxon>Anabantoidei</taxon>
        <taxon>Anabantidae</taxon>
        <taxon>Anabas</taxon>
    </lineage>
</organism>
<feature type="domain" description="Ig-like" evidence="12">
    <location>
        <begin position="16"/>
        <end position="148"/>
    </location>
</feature>